<gene>
    <name evidence="7" type="ORF">HF327_014055</name>
</gene>
<dbReference type="Proteomes" id="UP000530032">
    <property type="component" value="Unassembled WGS sequence"/>
</dbReference>
<evidence type="ECO:0000256" key="3">
    <source>
        <dbReference type="ARBA" id="ARBA00012000"/>
    </source>
</evidence>
<dbReference type="SMART" id="SM00478">
    <property type="entry name" value="ENDO3c"/>
    <property type="match status" value="1"/>
</dbReference>
<comment type="similarity">
    <text evidence="2">Belongs to the alkylbase DNA glycosidase AlkA family.</text>
</comment>
<dbReference type="AlphaFoldDB" id="A0A843B9Z5"/>
<dbReference type="GO" id="GO:0008725">
    <property type="term" value="F:DNA-3-methyladenine glycosylase activity"/>
    <property type="evidence" value="ECO:0007669"/>
    <property type="project" value="TreeGrafter"/>
</dbReference>
<dbReference type="InterPro" id="IPR003265">
    <property type="entry name" value="HhH-GPD_domain"/>
</dbReference>
<feature type="domain" description="HhH-GPD" evidence="6">
    <location>
        <begin position="134"/>
        <end position="286"/>
    </location>
</feature>
<dbReference type="FunFam" id="1.10.340.30:FF:000004">
    <property type="entry name" value="DNA-3-methyladenine glycosylase II"/>
    <property type="match status" value="1"/>
</dbReference>
<dbReference type="GO" id="GO:0006285">
    <property type="term" value="P:base-excision repair, AP site formation"/>
    <property type="evidence" value="ECO:0007669"/>
    <property type="project" value="TreeGrafter"/>
</dbReference>
<evidence type="ECO:0000256" key="5">
    <source>
        <dbReference type="ARBA" id="ARBA00023204"/>
    </source>
</evidence>
<organism evidence="7 8">
    <name type="scientific">Comamonas suwonensis</name>
    <dbReference type="NCBI Taxonomy" id="2606214"/>
    <lineage>
        <taxon>Bacteria</taxon>
        <taxon>Pseudomonadati</taxon>
        <taxon>Pseudomonadota</taxon>
        <taxon>Betaproteobacteria</taxon>
        <taxon>Burkholderiales</taxon>
        <taxon>Comamonadaceae</taxon>
        <taxon>Comamonas</taxon>
    </lineage>
</organism>
<evidence type="ECO:0000313" key="8">
    <source>
        <dbReference type="Proteomes" id="UP000530032"/>
    </source>
</evidence>
<evidence type="ECO:0000313" key="7">
    <source>
        <dbReference type="EMBL" id="MBI1625624.1"/>
    </source>
</evidence>
<dbReference type="Pfam" id="PF00730">
    <property type="entry name" value="HhH-GPD"/>
    <property type="match status" value="1"/>
</dbReference>
<sequence length="291" mass="31907">MSAVKHLDTMDFEQLPLVADLPVPMGPAAPLPVAPLGAAGAVALAETMVSASKAVASPKAAPVPKAPAPKINLAFPEGVPAYWEEACRQLMRRDRVLKRLIPQLSSQALLPSGSGFGQGQGQDQAFATLARSIVGQQISAKSAKTLWNKFAKLLIEMQPEQVLKLKVDDMRGAGLSARKVDYLVDLALHFTENRLRMDEWPEMGDDEIIAELMSIRGLSRWTAENFLIYYLARPNVLPLDDARLIQGISLNHFSGDPVSRSDAREVAEAWKPWCTVATWYIWRSLEAQPVA</sequence>
<dbReference type="SUPFAM" id="SSF48150">
    <property type="entry name" value="DNA-glycosylase"/>
    <property type="match status" value="1"/>
</dbReference>
<keyword evidence="5" id="KW-0234">DNA repair</keyword>
<dbReference type="PANTHER" id="PTHR43003">
    <property type="entry name" value="DNA-3-METHYLADENINE GLYCOSYLASE"/>
    <property type="match status" value="1"/>
</dbReference>
<dbReference type="EMBL" id="JABBCQ020000011">
    <property type="protein sequence ID" value="MBI1625624.1"/>
    <property type="molecule type" value="Genomic_DNA"/>
</dbReference>
<dbReference type="RefSeq" id="WP_198460757.1">
    <property type="nucleotide sequence ID" value="NZ_JABBCQ020000011.1"/>
</dbReference>
<protein>
    <recommendedName>
        <fullName evidence="3">DNA-3-methyladenine glycosylase II</fullName>
        <ecNumber evidence="3">3.2.2.21</ecNumber>
    </recommendedName>
</protein>
<evidence type="ECO:0000256" key="1">
    <source>
        <dbReference type="ARBA" id="ARBA00000086"/>
    </source>
</evidence>
<comment type="caution">
    <text evidence="7">The sequence shown here is derived from an EMBL/GenBank/DDBJ whole genome shotgun (WGS) entry which is preliminary data.</text>
</comment>
<accession>A0A843B9Z5</accession>
<comment type="catalytic activity">
    <reaction evidence="1">
        <text>Hydrolysis of alkylated DNA, releasing 3-methyladenine, 3-methylguanine, 7-methylguanine and 7-methyladenine.</text>
        <dbReference type="EC" id="3.2.2.21"/>
    </reaction>
</comment>
<dbReference type="GO" id="GO:0006307">
    <property type="term" value="P:DNA alkylation repair"/>
    <property type="evidence" value="ECO:0007669"/>
    <property type="project" value="TreeGrafter"/>
</dbReference>
<dbReference type="InterPro" id="IPR011257">
    <property type="entry name" value="DNA_glycosylase"/>
</dbReference>
<dbReference type="GO" id="GO:0005737">
    <property type="term" value="C:cytoplasm"/>
    <property type="evidence" value="ECO:0007669"/>
    <property type="project" value="TreeGrafter"/>
</dbReference>
<dbReference type="InterPro" id="IPR051912">
    <property type="entry name" value="Alkylbase_DNA_Glycosylase/TA"/>
</dbReference>
<evidence type="ECO:0000256" key="2">
    <source>
        <dbReference type="ARBA" id="ARBA00010817"/>
    </source>
</evidence>
<keyword evidence="8" id="KW-1185">Reference proteome</keyword>
<dbReference type="EC" id="3.2.2.21" evidence="3"/>
<proteinExistence type="inferred from homology"/>
<dbReference type="Gene3D" id="1.10.1670.40">
    <property type="match status" value="1"/>
</dbReference>
<evidence type="ECO:0000259" key="6">
    <source>
        <dbReference type="SMART" id="SM00478"/>
    </source>
</evidence>
<keyword evidence="4" id="KW-0227">DNA damage</keyword>
<dbReference type="GO" id="GO:0032131">
    <property type="term" value="F:alkylated DNA binding"/>
    <property type="evidence" value="ECO:0007669"/>
    <property type="project" value="TreeGrafter"/>
</dbReference>
<dbReference type="CDD" id="cd00056">
    <property type="entry name" value="ENDO3c"/>
    <property type="match status" value="1"/>
</dbReference>
<dbReference type="GO" id="GO:0032993">
    <property type="term" value="C:protein-DNA complex"/>
    <property type="evidence" value="ECO:0007669"/>
    <property type="project" value="TreeGrafter"/>
</dbReference>
<reference evidence="7" key="1">
    <citation type="submission" date="2020-12" db="EMBL/GenBank/DDBJ databases">
        <title>Comamonas sp. nov., isolated from stream water.</title>
        <authorList>
            <person name="Park K.-H."/>
        </authorList>
    </citation>
    <scope>NUCLEOTIDE SEQUENCE</scope>
    <source>
        <strain evidence="7">EJ-4</strain>
    </source>
</reference>
<name>A0A843B9Z5_9BURK</name>
<dbReference type="PANTHER" id="PTHR43003:SF5">
    <property type="entry name" value="DNA-3-METHYLADENINE GLYCOSYLASE"/>
    <property type="match status" value="1"/>
</dbReference>
<dbReference type="Gene3D" id="1.10.340.30">
    <property type="entry name" value="Hypothetical protein, domain 2"/>
    <property type="match status" value="1"/>
</dbReference>
<evidence type="ECO:0000256" key="4">
    <source>
        <dbReference type="ARBA" id="ARBA00022763"/>
    </source>
</evidence>
<dbReference type="GO" id="GO:0043916">
    <property type="term" value="F:DNA-7-methylguanine glycosylase activity"/>
    <property type="evidence" value="ECO:0007669"/>
    <property type="project" value="TreeGrafter"/>
</dbReference>